<keyword evidence="1" id="KW-0418">Kinase</keyword>
<dbReference type="RefSeq" id="WP_072064229.1">
    <property type="nucleotide sequence ID" value="NZ_CVRY01000004.1"/>
</dbReference>
<dbReference type="Pfam" id="PF04229">
    <property type="entry name" value="GrpB"/>
    <property type="match status" value="1"/>
</dbReference>
<name>A0A0G4QBN3_9GAMM</name>
<keyword evidence="1" id="KW-0808">Transferase</keyword>
<dbReference type="InterPro" id="IPR007344">
    <property type="entry name" value="GrpB/CoaE"/>
</dbReference>
<dbReference type="PANTHER" id="PTHR34822:SF1">
    <property type="entry name" value="GRPB FAMILY PROTEIN"/>
    <property type="match status" value="1"/>
</dbReference>
<gene>
    <name evidence="1" type="ORF">BN1804_02420</name>
</gene>
<dbReference type="Proteomes" id="UP000183920">
    <property type="component" value="Unassembled WGS sequence"/>
</dbReference>
<dbReference type="PANTHER" id="PTHR34822">
    <property type="entry name" value="GRPB DOMAIN PROTEIN (AFU_ORTHOLOGUE AFUA_1G01530)"/>
    <property type="match status" value="1"/>
</dbReference>
<protein>
    <submittedName>
        <fullName evidence="1">Dephospho-CoA kinase/protein folding accessory domain-containing protein</fullName>
    </submittedName>
</protein>
<organism evidence="1 2">
    <name type="scientific">Proteus penneri</name>
    <dbReference type="NCBI Taxonomy" id="102862"/>
    <lineage>
        <taxon>Bacteria</taxon>
        <taxon>Pseudomonadati</taxon>
        <taxon>Pseudomonadota</taxon>
        <taxon>Gammaproteobacteria</taxon>
        <taxon>Enterobacterales</taxon>
        <taxon>Morganellaceae</taxon>
        <taxon>Proteus</taxon>
    </lineage>
</organism>
<evidence type="ECO:0000313" key="1">
    <source>
        <dbReference type="EMBL" id="CRL63265.1"/>
    </source>
</evidence>
<dbReference type="GO" id="GO:0016301">
    <property type="term" value="F:kinase activity"/>
    <property type="evidence" value="ECO:0007669"/>
    <property type="project" value="UniProtKB-KW"/>
</dbReference>
<dbReference type="AlphaFoldDB" id="A0A0G4QBN3"/>
<reference evidence="2" key="1">
    <citation type="submission" date="2015-06" db="EMBL/GenBank/DDBJ databases">
        <authorList>
            <person name="Urmite Genomes"/>
        </authorList>
    </citation>
    <scope>NUCLEOTIDE SEQUENCE [LARGE SCALE GENOMIC DNA]</scope>
    <source>
        <strain evidence="2">CSUR P1867</strain>
    </source>
</reference>
<sequence>MNQDLKQKICTFEEGSPDENPWVNGKPTPCVIKIEPYNKLWVILYNQQKENIIQKLKGKCLAIEHIGSTAVPELSAKPIIDIDLIVADPADEPSYIPELNQLGYKLTVREPSWYQHRMLKLESPNVNLHVFAPNCPEHLRHILFRDWLINHKEDRELYIDAKLSAKEDVENVHQYNQKKDHIVKAIYQRIFNSL</sequence>
<proteinExistence type="predicted"/>
<evidence type="ECO:0000313" key="2">
    <source>
        <dbReference type="Proteomes" id="UP000183920"/>
    </source>
</evidence>
<dbReference type="Gene3D" id="3.30.460.10">
    <property type="entry name" value="Beta Polymerase, domain 2"/>
    <property type="match status" value="1"/>
</dbReference>
<dbReference type="EMBL" id="CVRY01000004">
    <property type="protein sequence ID" value="CRL63265.1"/>
    <property type="molecule type" value="Genomic_DNA"/>
</dbReference>
<dbReference type="InterPro" id="IPR043519">
    <property type="entry name" value="NT_sf"/>
</dbReference>
<accession>A0A0G4QBN3</accession>
<dbReference type="SUPFAM" id="SSF81301">
    <property type="entry name" value="Nucleotidyltransferase"/>
    <property type="match status" value="1"/>
</dbReference>